<protein>
    <submittedName>
        <fullName evidence="1">Uncharacterized protein</fullName>
    </submittedName>
</protein>
<accession>A0A0M2RBH1</accession>
<evidence type="ECO:0000313" key="1">
    <source>
        <dbReference type="EMBL" id="KKJ77759.1"/>
    </source>
</evidence>
<reference evidence="1 2" key="1">
    <citation type="submission" date="2015-03" db="EMBL/GenBank/DDBJ databases">
        <title>Genome sequence of Kiloniella sp. P1-1, isolated from the gut microflora of Pacific white shrimp, Penaeus vannamei.</title>
        <authorList>
            <person name="Shao Z."/>
            <person name="Wang L."/>
            <person name="Li X."/>
        </authorList>
    </citation>
    <scope>NUCLEOTIDE SEQUENCE [LARGE SCALE GENOMIC DNA]</scope>
    <source>
        <strain evidence="1 2">P1-1</strain>
    </source>
</reference>
<comment type="caution">
    <text evidence="1">The sequence shown here is derived from an EMBL/GenBank/DDBJ whole genome shotgun (WGS) entry which is preliminary data.</text>
</comment>
<organism evidence="1 2">
    <name type="scientific">Kiloniella litopenaei</name>
    <dbReference type="NCBI Taxonomy" id="1549748"/>
    <lineage>
        <taxon>Bacteria</taxon>
        <taxon>Pseudomonadati</taxon>
        <taxon>Pseudomonadota</taxon>
        <taxon>Alphaproteobacteria</taxon>
        <taxon>Rhodospirillales</taxon>
        <taxon>Kiloniellaceae</taxon>
        <taxon>Kiloniella</taxon>
    </lineage>
</organism>
<sequence>MLQDNLTIAGIPLAGEIAVKFLKRNNTGSAEGATAPETLRHMDRKRQATLESFAYCETPTE</sequence>
<keyword evidence="2" id="KW-1185">Reference proteome</keyword>
<name>A0A0M2RBH1_9PROT</name>
<gene>
    <name evidence="1" type="ORF">WH95_04785</name>
</gene>
<dbReference type="STRING" id="1549748.WH95_04785"/>
<dbReference type="PATRIC" id="fig|1549748.8.peg.2439"/>
<dbReference type="AlphaFoldDB" id="A0A0M2RBH1"/>
<evidence type="ECO:0000313" key="2">
    <source>
        <dbReference type="Proteomes" id="UP000034491"/>
    </source>
</evidence>
<proteinExistence type="predicted"/>
<dbReference type="EMBL" id="LANI01000003">
    <property type="protein sequence ID" value="KKJ77759.1"/>
    <property type="molecule type" value="Genomic_DNA"/>
</dbReference>
<dbReference type="Proteomes" id="UP000034491">
    <property type="component" value="Unassembled WGS sequence"/>
</dbReference>